<dbReference type="Proteomes" id="UP000176604">
    <property type="component" value="Unassembled WGS sequence"/>
</dbReference>
<organism evidence="1 2">
    <name type="scientific">Candidatus Uhrbacteria bacterium RIFCSPHIGHO2_12_FULL_54_23</name>
    <dbReference type="NCBI Taxonomy" id="1802397"/>
    <lineage>
        <taxon>Bacteria</taxon>
        <taxon>Candidatus Uhriibacteriota</taxon>
    </lineage>
</organism>
<sequence length="96" mass="11088">MTIDSKDSMLTPPVDSKQVNDSRLGKYTELAKKLPEDVKFTVNVVGFSDMTADQQTDIVRQLEWITTDTNFMQFIEKNQAMIKKVLELQELLHRNP</sequence>
<evidence type="ECO:0000313" key="2">
    <source>
        <dbReference type="Proteomes" id="UP000176604"/>
    </source>
</evidence>
<comment type="caution">
    <text evidence="1">The sequence shown here is derived from an EMBL/GenBank/DDBJ whole genome shotgun (WGS) entry which is preliminary data.</text>
</comment>
<proteinExistence type="predicted"/>
<reference evidence="1 2" key="1">
    <citation type="journal article" date="2016" name="Nat. Commun.">
        <title>Thousands of microbial genomes shed light on interconnected biogeochemical processes in an aquifer system.</title>
        <authorList>
            <person name="Anantharaman K."/>
            <person name="Brown C.T."/>
            <person name="Hug L.A."/>
            <person name="Sharon I."/>
            <person name="Castelle C.J."/>
            <person name="Probst A.J."/>
            <person name="Thomas B.C."/>
            <person name="Singh A."/>
            <person name="Wilkins M.J."/>
            <person name="Karaoz U."/>
            <person name="Brodie E.L."/>
            <person name="Williams K.H."/>
            <person name="Hubbard S.S."/>
            <person name="Banfield J.F."/>
        </authorList>
    </citation>
    <scope>NUCLEOTIDE SEQUENCE [LARGE SCALE GENOMIC DNA]</scope>
</reference>
<evidence type="ECO:0000313" key="1">
    <source>
        <dbReference type="EMBL" id="OGL77040.1"/>
    </source>
</evidence>
<dbReference type="EMBL" id="MGEF01000067">
    <property type="protein sequence ID" value="OGL77040.1"/>
    <property type="molecule type" value="Genomic_DNA"/>
</dbReference>
<protein>
    <submittedName>
        <fullName evidence="1">Uncharacterized protein</fullName>
    </submittedName>
</protein>
<dbReference type="AlphaFoldDB" id="A0A1F7UFK7"/>
<name>A0A1F7UFK7_9BACT</name>
<accession>A0A1F7UFK7</accession>
<gene>
    <name evidence="1" type="ORF">A3J43_04260</name>
</gene>